<organism evidence="7 8">
    <name type="scientific">Babesia gibsoni</name>
    <dbReference type="NCBI Taxonomy" id="33632"/>
    <lineage>
        <taxon>Eukaryota</taxon>
        <taxon>Sar</taxon>
        <taxon>Alveolata</taxon>
        <taxon>Apicomplexa</taxon>
        <taxon>Aconoidasida</taxon>
        <taxon>Piroplasmida</taxon>
        <taxon>Babesiidae</taxon>
        <taxon>Babesia</taxon>
    </lineage>
</organism>
<dbReference type="SUPFAM" id="SSF49447">
    <property type="entry name" value="Second domain of Mu2 adaptin subunit (ap50) of ap2 adaptor"/>
    <property type="match status" value="1"/>
</dbReference>
<evidence type="ECO:0000256" key="3">
    <source>
        <dbReference type="ARBA" id="ARBA00022927"/>
    </source>
</evidence>
<dbReference type="GO" id="GO:0016192">
    <property type="term" value="P:vesicle-mediated transport"/>
    <property type="evidence" value="ECO:0007669"/>
    <property type="project" value="InterPro"/>
</dbReference>
<gene>
    <name evidence="7" type="ORF">BgAZ_202710</name>
</gene>
<dbReference type="GO" id="GO:0006886">
    <property type="term" value="P:intracellular protein transport"/>
    <property type="evidence" value="ECO:0007669"/>
    <property type="project" value="UniProtKB-UniRule"/>
</dbReference>
<evidence type="ECO:0000256" key="5">
    <source>
        <dbReference type="PIRNR" id="PIRNR005992"/>
    </source>
</evidence>
<accession>A0AAD8LSV5</accession>
<dbReference type="PRINTS" id="PR00314">
    <property type="entry name" value="CLATHRINADPT"/>
</dbReference>
<dbReference type="Gene3D" id="3.30.450.60">
    <property type="match status" value="1"/>
</dbReference>
<keyword evidence="4" id="KW-0472">Membrane</keyword>
<sequence>MISSVFFSSAYGKVLLFRAYNGDSSPYDASVFSINILKQGLMPVNPIIRFGFATYFVIKISDLYFVACCYENVNAALVLKCMSSIKQNISHFLNCKINAKLIKDRCSLFYDILDVAIDGGFPQDAYMSCMTNSFTGTWIMGLSIDRHEPNKYLHDYGVERVERVDAQSGVSQTSHTGVGSSKDTGLYTEGIPRLTDSFVRGIEELDLFVSECIHCTFSSDGEVMVKEVYGSLVFHCKLSMTPTIDIELNTLLTDKQVDTYSPSDNIVASELEKPVGAKAEVSILDYKVDGTVDSKYLMDTNRIRVTPPNGYSVVMIYRSHMTEKAPVVIKPKIKRTSKNSMHYLITVDTCYKKHIRALSLQLYIPIPSNTIKVDVKSRVGICRPMLPARLVNWMITKAAGESTFTLDMECKLNPSARQENCKLEPIITTFTFNRYSFSGLHVRQVSIKEDGLFAHTRVFYTAKSGTFTHRLSPIKS</sequence>
<evidence type="ECO:0000256" key="2">
    <source>
        <dbReference type="ARBA" id="ARBA00022448"/>
    </source>
</evidence>
<dbReference type="Proteomes" id="UP001230268">
    <property type="component" value="Unassembled WGS sequence"/>
</dbReference>
<dbReference type="InterPro" id="IPR001392">
    <property type="entry name" value="Clathrin_mu"/>
</dbReference>
<dbReference type="EMBL" id="JAVEPI010000002">
    <property type="protein sequence ID" value="KAK1443395.1"/>
    <property type="molecule type" value="Genomic_DNA"/>
</dbReference>
<dbReference type="InterPro" id="IPR050431">
    <property type="entry name" value="Adaptor_comp_med_subunit"/>
</dbReference>
<name>A0AAD8LSV5_BABGI</name>
<evidence type="ECO:0000256" key="1">
    <source>
        <dbReference type="ARBA" id="ARBA00004308"/>
    </source>
</evidence>
<dbReference type="PIRSF" id="PIRSF005992">
    <property type="entry name" value="Clathrin_mu"/>
    <property type="match status" value="1"/>
</dbReference>
<dbReference type="PANTHER" id="PTHR10529">
    <property type="entry name" value="AP COMPLEX SUBUNIT MU"/>
    <property type="match status" value="1"/>
</dbReference>
<keyword evidence="8" id="KW-1185">Reference proteome</keyword>
<evidence type="ECO:0000313" key="7">
    <source>
        <dbReference type="EMBL" id="KAK1443395.1"/>
    </source>
</evidence>
<dbReference type="InterPro" id="IPR011012">
    <property type="entry name" value="Longin-like_dom_sf"/>
</dbReference>
<evidence type="ECO:0000256" key="4">
    <source>
        <dbReference type="ARBA" id="ARBA00023136"/>
    </source>
</evidence>
<evidence type="ECO:0000259" key="6">
    <source>
        <dbReference type="PROSITE" id="PS51072"/>
    </source>
</evidence>
<dbReference type="Gene3D" id="2.60.40.1170">
    <property type="entry name" value="Mu homology domain, subdomain B"/>
    <property type="match status" value="2"/>
</dbReference>
<dbReference type="PROSITE" id="PS51072">
    <property type="entry name" value="MHD"/>
    <property type="match status" value="1"/>
</dbReference>
<dbReference type="GO" id="GO:0030131">
    <property type="term" value="C:clathrin adaptor complex"/>
    <property type="evidence" value="ECO:0007669"/>
    <property type="project" value="UniProtKB-UniRule"/>
</dbReference>
<keyword evidence="2 5" id="KW-0813">Transport</keyword>
<dbReference type="GO" id="GO:0012505">
    <property type="term" value="C:endomembrane system"/>
    <property type="evidence" value="ECO:0007669"/>
    <property type="project" value="UniProtKB-SubCell"/>
</dbReference>
<evidence type="ECO:0000313" key="8">
    <source>
        <dbReference type="Proteomes" id="UP001230268"/>
    </source>
</evidence>
<dbReference type="InterPro" id="IPR028565">
    <property type="entry name" value="MHD"/>
</dbReference>
<proteinExistence type="inferred from homology"/>
<dbReference type="AlphaFoldDB" id="A0AAD8LSV5"/>
<dbReference type="InterPro" id="IPR036168">
    <property type="entry name" value="AP2_Mu_C_sf"/>
</dbReference>
<comment type="caution">
    <text evidence="7">The sequence shown here is derived from an EMBL/GenBank/DDBJ whole genome shotgun (WGS) entry which is preliminary data.</text>
</comment>
<feature type="domain" description="MHD" evidence="6">
    <location>
        <begin position="202"/>
        <end position="470"/>
    </location>
</feature>
<dbReference type="SUPFAM" id="SSF64356">
    <property type="entry name" value="SNARE-like"/>
    <property type="match status" value="1"/>
</dbReference>
<dbReference type="Pfam" id="PF00928">
    <property type="entry name" value="Adap_comp_sub"/>
    <property type="match status" value="1"/>
</dbReference>
<protein>
    <submittedName>
        <fullName evidence="7">Clathrin adaptor</fullName>
    </submittedName>
</protein>
<keyword evidence="3 5" id="KW-0653">Protein transport</keyword>
<reference evidence="7" key="1">
    <citation type="submission" date="2023-08" db="EMBL/GenBank/DDBJ databases">
        <title>Draft sequence of the Babesia gibsoni genome.</title>
        <authorList>
            <person name="Yamagishi J.Y."/>
            <person name="Xuan X.X."/>
        </authorList>
    </citation>
    <scope>NUCLEOTIDE SEQUENCE</scope>
    <source>
        <strain evidence="7">Azabu</strain>
    </source>
</reference>
<comment type="subcellular location">
    <subcellularLocation>
        <location evidence="1">Endomembrane system</location>
    </subcellularLocation>
</comment>
<comment type="similarity">
    <text evidence="5">Belongs to the adaptor complexes medium subunit family.</text>
</comment>